<dbReference type="InterPro" id="IPR029033">
    <property type="entry name" value="His_PPase_superfam"/>
</dbReference>
<reference evidence="2 3" key="1">
    <citation type="submission" date="2017-03" db="EMBL/GenBank/DDBJ databases">
        <title>Genome Survey of Euroglyphus maynei.</title>
        <authorList>
            <person name="Arlian L.G."/>
            <person name="Morgan M.S."/>
            <person name="Rider S.D."/>
        </authorList>
    </citation>
    <scope>NUCLEOTIDE SEQUENCE [LARGE SCALE GENOMIC DNA]</scope>
    <source>
        <strain evidence="2">Arlian Lab</strain>
        <tissue evidence="2">Whole body</tissue>
    </source>
</reference>
<dbReference type="InterPro" id="IPR057321">
    <property type="entry name" value="RFX1-4/6/8-like_BCD"/>
</dbReference>
<gene>
    <name evidence="2" type="ORF">BLA29_009250</name>
</gene>
<organism evidence="2 3">
    <name type="scientific">Euroglyphus maynei</name>
    <name type="common">Mayne's house dust mite</name>
    <dbReference type="NCBI Taxonomy" id="6958"/>
    <lineage>
        <taxon>Eukaryota</taxon>
        <taxon>Metazoa</taxon>
        <taxon>Ecdysozoa</taxon>
        <taxon>Arthropoda</taxon>
        <taxon>Chelicerata</taxon>
        <taxon>Arachnida</taxon>
        <taxon>Acari</taxon>
        <taxon>Acariformes</taxon>
        <taxon>Sarcoptiformes</taxon>
        <taxon>Astigmata</taxon>
        <taxon>Psoroptidia</taxon>
        <taxon>Analgoidea</taxon>
        <taxon>Pyroglyphidae</taxon>
        <taxon>Pyroglyphinae</taxon>
        <taxon>Euroglyphus</taxon>
    </lineage>
</organism>
<dbReference type="Proteomes" id="UP000194236">
    <property type="component" value="Unassembled WGS sequence"/>
</dbReference>
<protein>
    <recommendedName>
        <fullName evidence="1">RFX1-4/6/8-like BCD domain-containing protein</fullName>
    </recommendedName>
</protein>
<dbReference type="GO" id="GO:0016791">
    <property type="term" value="F:phosphatase activity"/>
    <property type="evidence" value="ECO:0007669"/>
    <property type="project" value="UniProtKB-ARBA"/>
</dbReference>
<dbReference type="Pfam" id="PF25340">
    <property type="entry name" value="BCD_RFX"/>
    <property type="match status" value="1"/>
</dbReference>
<dbReference type="InterPro" id="IPR039779">
    <property type="entry name" value="RFX-like"/>
</dbReference>
<proteinExistence type="predicted"/>
<evidence type="ECO:0000313" key="3">
    <source>
        <dbReference type="Proteomes" id="UP000194236"/>
    </source>
</evidence>
<dbReference type="PANTHER" id="PTHR12619">
    <property type="entry name" value="RFX TRANSCRIPTION FACTOR FAMILY"/>
    <property type="match status" value="1"/>
</dbReference>
<comment type="caution">
    <text evidence="2">The sequence shown here is derived from an EMBL/GenBank/DDBJ whole genome shotgun (WGS) entry which is preliminary data.</text>
</comment>
<dbReference type="EMBL" id="MUJZ01002451">
    <property type="protein sequence ID" value="OTF83721.1"/>
    <property type="molecule type" value="Genomic_DNA"/>
</dbReference>
<dbReference type="OrthoDB" id="6513940at2759"/>
<dbReference type="GO" id="GO:0000981">
    <property type="term" value="F:DNA-binding transcription factor activity, RNA polymerase II-specific"/>
    <property type="evidence" value="ECO:0007669"/>
    <property type="project" value="TreeGrafter"/>
</dbReference>
<dbReference type="GO" id="GO:0000978">
    <property type="term" value="F:RNA polymerase II cis-regulatory region sequence-specific DNA binding"/>
    <property type="evidence" value="ECO:0007669"/>
    <property type="project" value="TreeGrafter"/>
</dbReference>
<dbReference type="PANTHER" id="PTHR12619:SF5">
    <property type="entry name" value="TRANSCRIPTION FACTOR RFX4"/>
    <property type="match status" value="1"/>
</dbReference>
<accession>A0A1Y3BRU0</accession>
<keyword evidence="3" id="KW-1185">Reference proteome</keyword>
<dbReference type="AlphaFoldDB" id="A0A1Y3BRU0"/>
<evidence type="ECO:0000259" key="1">
    <source>
        <dbReference type="Pfam" id="PF25340"/>
    </source>
</evidence>
<evidence type="ECO:0000313" key="2">
    <source>
        <dbReference type="EMBL" id="OTF83721.1"/>
    </source>
</evidence>
<feature type="domain" description="RFX1-4/6/8-like BCD" evidence="1">
    <location>
        <begin position="49"/>
        <end position="155"/>
    </location>
</feature>
<name>A0A1Y3BRU0_EURMA</name>
<dbReference type="SUPFAM" id="SSF53254">
    <property type="entry name" value="Phosphoglycerate mutase-like"/>
    <property type="match status" value="1"/>
</dbReference>
<sequence>MDAFIGRKTSSSPSTITSAINYFQNMYPKAEYFEQIRPSHISSTILSTFLLMYRSHCERLFDTFQLANVDEMRRSLLNFWCQMPAHLAPFLSSSPFSYQVIKLVDLLLYRTMEDFFSQLSLLPEMSDTFIRDIRHIIENLEQWLYSAIMDPSGQMCLIICQYRYDMETITNKQTISTNRMNEIKNEVMEHLVRFLNHKSRMFKDFSIGMMKQLEFINMIKVREFIHS</sequence>